<organism evidence="2 3">
    <name type="scientific">Ceriporiopsis subvermispora (strain B)</name>
    <name type="common">White-rot fungus</name>
    <name type="synonym">Gelatoporia subvermispora</name>
    <dbReference type="NCBI Taxonomy" id="914234"/>
    <lineage>
        <taxon>Eukaryota</taxon>
        <taxon>Fungi</taxon>
        <taxon>Dikarya</taxon>
        <taxon>Basidiomycota</taxon>
        <taxon>Agaricomycotina</taxon>
        <taxon>Agaricomycetes</taxon>
        <taxon>Polyporales</taxon>
        <taxon>Gelatoporiaceae</taxon>
        <taxon>Gelatoporia</taxon>
    </lineage>
</organism>
<sequence>MDTYPSFESSLCLKSSTGSTGWGTTQQTRFVLYRLIRTTLVDSIASAGADGRRPEAEVAII</sequence>
<protein>
    <submittedName>
        <fullName evidence="2">Uncharacterized protein</fullName>
    </submittedName>
</protein>
<feature type="region of interest" description="Disordered" evidence="1">
    <location>
        <begin position="1"/>
        <end position="23"/>
    </location>
</feature>
<dbReference type="EMBL" id="KB446141">
    <property type="protein sequence ID" value="EMD30445.1"/>
    <property type="molecule type" value="Genomic_DNA"/>
</dbReference>
<dbReference type="Proteomes" id="UP000016930">
    <property type="component" value="Unassembled WGS sequence"/>
</dbReference>
<gene>
    <name evidence="2" type="ORF">CERSUDRAFT_101368</name>
</gene>
<evidence type="ECO:0000313" key="3">
    <source>
        <dbReference type="Proteomes" id="UP000016930"/>
    </source>
</evidence>
<accession>M2QEM7</accession>
<reference evidence="2 3" key="1">
    <citation type="journal article" date="2012" name="Proc. Natl. Acad. Sci. U.S.A.">
        <title>Comparative genomics of Ceriporiopsis subvermispora and Phanerochaete chrysosporium provide insight into selective ligninolysis.</title>
        <authorList>
            <person name="Fernandez-Fueyo E."/>
            <person name="Ruiz-Duenas F.J."/>
            <person name="Ferreira P."/>
            <person name="Floudas D."/>
            <person name="Hibbett D.S."/>
            <person name="Canessa P."/>
            <person name="Larrondo L.F."/>
            <person name="James T.Y."/>
            <person name="Seelenfreund D."/>
            <person name="Lobos S."/>
            <person name="Polanco R."/>
            <person name="Tello M."/>
            <person name="Honda Y."/>
            <person name="Watanabe T."/>
            <person name="Watanabe T."/>
            <person name="Ryu J.S."/>
            <person name="Kubicek C.P."/>
            <person name="Schmoll M."/>
            <person name="Gaskell J."/>
            <person name="Hammel K.E."/>
            <person name="St John F.J."/>
            <person name="Vanden Wymelenberg A."/>
            <person name="Sabat G."/>
            <person name="Splinter BonDurant S."/>
            <person name="Syed K."/>
            <person name="Yadav J.S."/>
            <person name="Doddapaneni H."/>
            <person name="Subramanian V."/>
            <person name="Lavin J.L."/>
            <person name="Oguiza J.A."/>
            <person name="Perez G."/>
            <person name="Pisabarro A.G."/>
            <person name="Ramirez L."/>
            <person name="Santoyo F."/>
            <person name="Master E."/>
            <person name="Coutinho P.M."/>
            <person name="Henrissat B."/>
            <person name="Lombard V."/>
            <person name="Magnuson J.K."/>
            <person name="Kuees U."/>
            <person name="Hori C."/>
            <person name="Igarashi K."/>
            <person name="Samejima M."/>
            <person name="Held B.W."/>
            <person name="Barry K.W."/>
            <person name="LaButti K.M."/>
            <person name="Lapidus A."/>
            <person name="Lindquist E.A."/>
            <person name="Lucas S.M."/>
            <person name="Riley R."/>
            <person name="Salamov A.A."/>
            <person name="Hoffmeister D."/>
            <person name="Schwenk D."/>
            <person name="Hadar Y."/>
            <person name="Yarden O."/>
            <person name="de Vries R.P."/>
            <person name="Wiebenga A."/>
            <person name="Stenlid J."/>
            <person name="Eastwood D."/>
            <person name="Grigoriev I.V."/>
            <person name="Berka R.M."/>
            <person name="Blanchette R.A."/>
            <person name="Kersten P."/>
            <person name="Martinez A.T."/>
            <person name="Vicuna R."/>
            <person name="Cullen D."/>
        </authorList>
    </citation>
    <scope>NUCLEOTIDE SEQUENCE [LARGE SCALE GENOMIC DNA]</scope>
    <source>
        <strain evidence="2 3">B</strain>
    </source>
</reference>
<evidence type="ECO:0000313" key="2">
    <source>
        <dbReference type="EMBL" id="EMD30445.1"/>
    </source>
</evidence>
<keyword evidence="3" id="KW-1185">Reference proteome</keyword>
<dbReference type="AlphaFoldDB" id="M2QEM7"/>
<dbReference type="HOGENOM" id="CLU_2922425_0_0_1"/>
<feature type="compositionally biased region" description="Polar residues" evidence="1">
    <location>
        <begin position="1"/>
        <end position="14"/>
    </location>
</feature>
<proteinExistence type="predicted"/>
<name>M2QEM7_CERS8</name>
<evidence type="ECO:0000256" key="1">
    <source>
        <dbReference type="SAM" id="MobiDB-lite"/>
    </source>
</evidence>